<accession>A0A0A9AXP4</accession>
<feature type="region of interest" description="Disordered" evidence="1">
    <location>
        <begin position="1"/>
        <end position="84"/>
    </location>
</feature>
<evidence type="ECO:0000256" key="1">
    <source>
        <dbReference type="SAM" id="MobiDB-lite"/>
    </source>
</evidence>
<evidence type="ECO:0000313" key="2">
    <source>
        <dbReference type="EMBL" id="JAD54613.1"/>
    </source>
</evidence>
<organism evidence="2">
    <name type="scientific">Arundo donax</name>
    <name type="common">Giant reed</name>
    <name type="synonym">Donax arundinaceus</name>
    <dbReference type="NCBI Taxonomy" id="35708"/>
    <lineage>
        <taxon>Eukaryota</taxon>
        <taxon>Viridiplantae</taxon>
        <taxon>Streptophyta</taxon>
        <taxon>Embryophyta</taxon>
        <taxon>Tracheophyta</taxon>
        <taxon>Spermatophyta</taxon>
        <taxon>Magnoliopsida</taxon>
        <taxon>Liliopsida</taxon>
        <taxon>Poales</taxon>
        <taxon>Poaceae</taxon>
        <taxon>PACMAD clade</taxon>
        <taxon>Arundinoideae</taxon>
        <taxon>Arundineae</taxon>
        <taxon>Arundo</taxon>
    </lineage>
</organism>
<feature type="compositionally biased region" description="Polar residues" evidence="1">
    <location>
        <begin position="19"/>
        <end position="28"/>
    </location>
</feature>
<name>A0A0A9AXP4_ARUDO</name>
<reference evidence="2" key="1">
    <citation type="submission" date="2014-09" db="EMBL/GenBank/DDBJ databases">
        <authorList>
            <person name="Magalhaes I.L.F."/>
            <person name="Oliveira U."/>
            <person name="Santos F.R."/>
            <person name="Vidigal T.H.D.A."/>
            <person name="Brescovit A.D."/>
            <person name="Santos A.J."/>
        </authorList>
    </citation>
    <scope>NUCLEOTIDE SEQUENCE</scope>
    <source>
        <tissue evidence="2">Shoot tissue taken approximately 20 cm above the soil surface</tissue>
    </source>
</reference>
<dbReference type="EMBL" id="GBRH01243282">
    <property type="protein sequence ID" value="JAD54613.1"/>
    <property type="molecule type" value="Transcribed_RNA"/>
</dbReference>
<proteinExistence type="predicted"/>
<dbReference type="AlphaFoldDB" id="A0A0A9AXP4"/>
<protein>
    <submittedName>
        <fullName evidence="2">Uncharacterized protein</fullName>
    </submittedName>
</protein>
<sequence length="142" mass="15579">MAQVTNSSGVGRQGWDPSAQPSLRSLPTRSAKHSDRSSITSVSSGDMRRRELPPLPPTPQCSLAALASPTPHLASAPQRRPPSRSCWCSHARWWLGGACVQVQPWMGLGTGEGRQVGKDKVRDGPHYDDVAIYIFFLKIRNY</sequence>
<reference evidence="2" key="2">
    <citation type="journal article" date="2015" name="Data Brief">
        <title>Shoot transcriptome of the giant reed, Arundo donax.</title>
        <authorList>
            <person name="Barrero R.A."/>
            <person name="Guerrero F.D."/>
            <person name="Moolhuijzen P."/>
            <person name="Goolsby J.A."/>
            <person name="Tidwell J."/>
            <person name="Bellgard S.E."/>
            <person name="Bellgard M.I."/>
        </authorList>
    </citation>
    <scope>NUCLEOTIDE SEQUENCE</scope>
    <source>
        <tissue evidence="2">Shoot tissue taken approximately 20 cm above the soil surface</tissue>
    </source>
</reference>
<feature type="compositionally biased region" description="Polar residues" evidence="1">
    <location>
        <begin position="1"/>
        <end position="10"/>
    </location>
</feature>